<dbReference type="GO" id="GO:0043041">
    <property type="term" value="P:amino acid activation for nonribosomal peptide biosynthetic process"/>
    <property type="evidence" value="ECO:0007669"/>
    <property type="project" value="UniProtKB-ARBA"/>
</dbReference>
<dbReference type="InterPro" id="IPR032821">
    <property type="entry name" value="PKS_assoc"/>
</dbReference>
<dbReference type="SUPFAM" id="SSF55048">
    <property type="entry name" value="Probable ACP-binding domain of malonyl-CoA ACP transacylase"/>
    <property type="match status" value="1"/>
</dbReference>
<dbReference type="SMART" id="SM00825">
    <property type="entry name" value="PKS_KS"/>
    <property type="match status" value="1"/>
</dbReference>
<dbReference type="InterPro" id="IPR005814">
    <property type="entry name" value="Aminotrans_3"/>
</dbReference>
<dbReference type="InterPro" id="IPR003965">
    <property type="entry name" value="Fatty_acid_synthase"/>
</dbReference>
<dbReference type="Gene3D" id="3.40.47.10">
    <property type="match status" value="1"/>
</dbReference>
<dbReference type="GO" id="GO:0006633">
    <property type="term" value="P:fatty acid biosynthetic process"/>
    <property type="evidence" value="ECO:0007669"/>
    <property type="project" value="InterPro"/>
</dbReference>
<dbReference type="PROSITE" id="PS00606">
    <property type="entry name" value="KS3_1"/>
    <property type="match status" value="1"/>
</dbReference>
<dbReference type="FunFam" id="3.40.50.12780:FF:000012">
    <property type="entry name" value="Non-ribosomal peptide synthetase"/>
    <property type="match status" value="1"/>
</dbReference>
<dbReference type="SUPFAM" id="SSF56801">
    <property type="entry name" value="Acetyl-CoA synthetase-like"/>
    <property type="match status" value="1"/>
</dbReference>
<dbReference type="SMART" id="SM00823">
    <property type="entry name" value="PKS_PP"/>
    <property type="match status" value="2"/>
</dbReference>
<comment type="cofactor">
    <cofactor evidence="2">
        <name>pantetheine 4'-phosphate</name>
        <dbReference type="ChEBI" id="CHEBI:47942"/>
    </cofactor>
</comment>
<evidence type="ECO:0000256" key="4">
    <source>
        <dbReference type="ARBA" id="ARBA00022553"/>
    </source>
</evidence>
<dbReference type="CDD" id="cd00610">
    <property type="entry name" value="OAT_like"/>
    <property type="match status" value="1"/>
</dbReference>
<dbReference type="GO" id="GO:0005835">
    <property type="term" value="C:fatty acid synthase complex"/>
    <property type="evidence" value="ECO:0007669"/>
    <property type="project" value="InterPro"/>
</dbReference>
<feature type="domain" description="Carrier" evidence="7">
    <location>
        <begin position="1535"/>
        <end position="1610"/>
    </location>
</feature>
<dbReference type="InterPro" id="IPR015421">
    <property type="entry name" value="PyrdxlP-dep_Trfase_major"/>
</dbReference>
<comment type="caution">
    <text evidence="9">The sequence shown here is derived from an EMBL/GenBank/DDBJ whole genome shotgun (WGS) entry which is preliminary data.</text>
</comment>
<dbReference type="SUPFAM" id="SSF52151">
    <property type="entry name" value="FabD/lysophospholipase-like"/>
    <property type="match status" value="1"/>
</dbReference>
<dbReference type="Pfam" id="PF16197">
    <property type="entry name" value="KAsynt_C_assoc"/>
    <property type="match status" value="1"/>
</dbReference>
<dbReference type="InterPro" id="IPR050091">
    <property type="entry name" value="PKS_NRPS_Biosynth_Enz"/>
</dbReference>
<gene>
    <name evidence="9" type="ORF">IC229_00805</name>
</gene>
<dbReference type="PROSITE" id="PS00455">
    <property type="entry name" value="AMP_BINDING"/>
    <property type="match status" value="1"/>
</dbReference>
<evidence type="ECO:0000259" key="8">
    <source>
        <dbReference type="PROSITE" id="PS52004"/>
    </source>
</evidence>
<dbReference type="Pfam" id="PF00109">
    <property type="entry name" value="ketoacyl-synt"/>
    <property type="match status" value="1"/>
</dbReference>
<dbReference type="Pfam" id="PF00698">
    <property type="entry name" value="Acyl_transf_1"/>
    <property type="match status" value="1"/>
</dbReference>
<dbReference type="InterPro" id="IPR049704">
    <property type="entry name" value="Aminotrans_3_PPA_site"/>
</dbReference>
<organism evidence="9 10">
    <name type="scientific">Spirosoma profusum</name>
    <dbReference type="NCBI Taxonomy" id="2771354"/>
    <lineage>
        <taxon>Bacteria</taxon>
        <taxon>Pseudomonadati</taxon>
        <taxon>Bacteroidota</taxon>
        <taxon>Cytophagia</taxon>
        <taxon>Cytophagales</taxon>
        <taxon>Cytophagaceae</taxon>
        <taxon>Spirosoma</taxon>
    </lineage>
</organism>
<dbReference type="SUPFAM" id="SSF53383">
    <property type="entry name" value="PLP-dependent transferases"/>
    <property type="match status" value="1"/>
</dbReference>
<dbReference type="InterPro" id="IPR010071">
    <property type="entry name" value="AA_adenyl_dom"/>
</dbReference>
<dbReference type="Gene3D" id="3.90.1150.10">
    <property type="entry name" value="Aspartate Aminotransferase, domain 1"/>
    <property type="match status" value="1"/>
</dbReference>
<dbReference type="GO" id="GO:0004315">
    <property type="term" value="F:3-oxoacyl-[acyl-carrier-protein] synthase activity"/>
    <property type="evidence" value="ECO:0007669"/>
    <property type="project" value="InterPro"/>
</dbReference>
<dbReference type="CDD" id="cd00833">
    <property type="entry name" value="PKS"/>
    <property type="match status" value="1"/>
</dbReference>
<dbReference type="Pfam" id="PF00501">
    <property type="entry name" value="AMP-binding"/>
    <property type="match status" value="1"/>
</dbReference>
<dbReference type="InterPro" id="IPR020845">
    <property type="entry name" value="AMP-binding_CS"/>
</dbReference>
<dbReference type="EMBL" id="JACWZY010000001">
    <property type="protein sequence ID" value="MBD2699155.1"/>
    <property type="molecule type" value="Genomic_DNA"/>
</dbReference>
<dbReference type="PRINTS" id="PR01483">
    <property type="entry name" value="FASYNTHASE"/>
</dbReference>
<dbReference type="Gene3D" id="3.40.50.980">
    <property type="match status" value="2"/>
</dbReference>
<dbReference type="InterPro" id="IPR014031">
    <property type="entry name" value="Ketoacyl_synth_C"/>
</dbReference>
<dbReference type="Pfam" id="PF13193">
    <property type="entry name" value="AMP-binding_C"/>
    <property type="match status" value="1"/>
</dbReference>
<dbReference type="InterPro" id="IPR009081">
    <property type="entry name" value="PP-bd_ACP"/>
</dbReference>
<dbReference type="NCBIfam" id="TIGR01733">
    <property type="entry name" value="AA-adenyl-dom"/>
    <property type="match status" value="1"/>
</dbReference>
<dbReference type="InterPro" id="IPR016036">
    <property type="entry name" value="Malonyl_transacylase_ACP-bd"/>
</dbReference>
<dbReference type="InterPro" id="IPR045851">
    <property type="entry name" value="AMP-bd_C_sf"/>
</dbReference>
<dbReference type="GO" id="GO:0031177">
    <property type="term" value="F:phosphopantetheine binding"/>
    <property type="evidence" value="ECO:0007669"/>
    <property type="project" value="InterPro"/>
</dbReference>
<dbReference type="InterPro" id="IPR014030">
    <property type="entry name" value="Ketoacyl_synth_N"/>
</dbReference>
<dbReference type="InterPro" id="IPR020806">
    <property type="entry name" value="PKS_PP-bd"/>
</dbReference>
<dbReference type="Gene3D" id="1.10.1200.10">
    <property type="entry name" value="ACP-like"/>
    <property type="match status" value="2"/>
</dbReference>
<dbReference type="PANTHER" id="PTHR43775:SF51">
    <property type="entry name" value="INACTIVE PHENOLPHTHIOCEROL SYNTHESIS POLYKETIDE SYNTHASE TYPE I PKS1-RELATED"/>
    <property type="match status" value="1"/>
</dbReference>
<dbReference type="InterPro" id="IPR020841">
    <property type="entry name" value="PKS_Beta-ketoAc_synthase_dom"/>
</dbReference>
<evidence type="ECO:0000256" key="3">
    <source>
        <dbReference type="ARBA" id="ARBA00022450"/>
    </source>
</evidence>
<dbReference type="PANTHER" id="PTHR43775">
    <property type="entry name" value="FATTY ACID SYNTHASE"/>
    <property type="match status" value="1"/>
</dbReference>
<keyword evidence="10" id="KW-1185">Reference proteome</keyword>
<dbReference type="Pfam" id="PF00550">
    <property type="entry name" value="PP-binding"/>
    <property type="match status" value="2"/>
</dbReference>
<evidence type="ECO:0000259" key="7">
    <source>
        <dbReference type="PROSITE" id="PS50075"/>
    </source>
</evidence>
<dbReference type="InterPro" id="IPR025110">
    <property type="entry name" value="AMP-bd_C"/>
</dbReference>
<dbReference type="Gene3D" id="3.30.70.250">
    <property type="entry name" value="Malonyl-CoA ACP transacylase, ACP-binding"/>
    <property type="match status" value="1"/>
</dbReference>
<dbReference type="SUPFAM" id="SSF47336">
    <property type="entry name" value="ACP-like"/>
    <property type="match status" value="2"/>
</dbReference>
<dbReference type="FunFam" id="2.30.38.10:FF:000001">
    <property type="entry name" value="Non-ribosomal peptide synthetase PvdI"/>
    <property type="match status" value="1"/>
</dbReference>
<dbReference type="InterPro" id="IPR036736">
    <property type="entry name" value="ACP-like_sf"/>
</dbReference>
<proteinExistence type="predicted"/>
<evidence type="ECO:0000256" key="5">
    <source>
        <dbReference type="ARBA" id="ARBA00022679"/>
    </source>
</evidence>
<dbReference type="InterPro" id="IPR000873">
    <property type="entry name" value="AMP-dep_synth/lig_dom"/>
</dbReference>
<keyword evidence="6" id="KW-0663">Pyridoxal phosphate</keyword>
<dbReference type="Pfam" id="PF02801">
    <property type="entry name" value="Ketoacyl-synt_C"/>
    <property type="match status" value="1"/>
</dbReference>
<dbReference type="InterPro" id="IPR014043">
    <property type="entry name" value="Acyl_transferase_dom"/>
</dbReference>
<dbReference type="Gene3D" id="3.30.70.3290">
    <property type="match status" value="1"/>
</dbReference>
<dbReference type="FunFam" id="3.40.50.980:FF:000001">
    <property type="entry name" value="Non-ribosomal peptide synthetase"/>
    <property type="match status" value="1"/>
</dbReference>
<dbReference type="PROSITE" id="PS00012">
    <property type="entry name" value="PHOSPHOPANTETHEINE"/>
    <property type="match status" value="1"/>
</dbReference>
<evidence type="ECO:0000256" key="1">
    <source>
        <dbReference type="ARBA" id="ARBA00001933"/>
    </source>
</evidence>
<dbReference type="FunFam" id="3.40.50.980:FF:000002">
    <property type="entry name" value="Enterobactin synthetase component F"/>
    <property type="match status" value="1"/>
</dbReference>
<evidence type="ECO:0000313" key="9">
    <source>
        <dbReference type="EMBL" id="MBD2699155.1"/>
    </source>
</evidence>
<keyword evidence="3" id="KW-0596">Phosphopantetheine</keyword>
<protein>
    <submittedName>
        <fullName evidence="9">Amino acid adenylation domain-containing protein</fullName>
    </submittedName>
</protein>
<dbReference type="PROSITE" id="PS52004">
    <property type="entry name" value="KS3_2"/>
    <property type="match status" value="1"/>
</dbReference>
<dbReference type="GO" id="GO:0030170">
    <property type="term" value="F:pyridoxal phosphate binding"/>
    <property type="evidence" value="ECO:0007669"/>
    <property type="project" value="InterPro"/>
</dbReference>
<dbReference type="Gene3D" id="3.40.366.10">
    <property type="entry name" value="Malonyl-Coenzyme A Acyl Carrier Protein, domain 2"/>
    <property type="match status" value="1"/>
</dbReference>
<dbReference type="PROSITE" id="PS00600">
    <property type="entry name" value="AA_TRANSFER_CLASS_3"/>
    <property type="match status" value="1"/>
</dbReference>
<dbReference type="Pfam" id="PF00202">
    <property type="entry name" value="Aminotran_3"/>
    <property type="match status" value="1"/>
</dbReference>
<dbReference type="GO" id="GO:0044550">
    <property type="term" value="P:secondary metabolite biosynthetic process"/>
    <property type="evidence" value="ECO:0007669"/>
    <property type="project" value="UniProtKB-ARBA"/>
</dbReference>
<comment type="cofactor">
    <cofactor evidence="1">
        <name>pyridoxal 5'-phosphate</name>
        <dbReference type="ChEBI" id="CHEBI:597326"/>
    </cofactor>
</comment>
<dbReference type="GO" id="GO:0008483">
    <property type="term" value="F:transaminase activity"/>
    <property type="evidence" value="ECO:0007669"/>
    <property type="project" value="InterPro"/>
</dbReference>
<dbReference type="InterPro" id="IPR006162">
    <property type="entry name" value="Ppantetheine_attach_site"/>
</dbReference>
<dbReference type="InterPro" id="IPR016035">
    <property type="entry name" value="Acyl_Trfase/lysoPLipase"/>
</dbReference>
<keyword evidence="4" id="KW-0597">Phosphoprotein</keyword>
<dbReference type="SUPFAM" id="SSF53901">
    <property type="entry name" value="Thiolase-like"/>
    <property type="match status" value="1"/>
</dbReference>
<dbReference type="InterPro" id="IPR016039">
    <property type="entry name" value="Thiolase-like"/>
</dbReference>
<dbReference type="Proteomes" id="UP000598820">
    <property type="component" value="Unassembled WGS sequence"/>
</dbReference>
<dbReference type="SMART" id="SM00827">
    <property type="entry name" value="PKS_AT"/>
    <property type="match status" value="1"/>
</dbReference>
<dbReference type="PROSITE" id="PS50075">
    <property type="entry name" value="CARRIER"/>
    <property type="match status" value="2"/>
</dbReference>
<evidence type="ECO:0000313" key="10">
    <source>
        <dbReference type="Proteomes" id="UP000598820"/>
    </source>
</evidence>
<dbReference type="GO" id="GO:0004312">
    <property type="term" value="F:fatty acid synthase activity"/>
    <property type="evidence" value="ECO:0007669"/>
    <property type="project" value="InterPro"/>
</dbReference>
<evidence type="ECO:0000256" key="6">
    <source>
        <dbReference type="ARBA" id="ARBA00022898"/>
    </source>
</evidence>
<accession>A0A926XZH5</accession>
<name>A0A926XZH5_9BACT</name>
<dbReference type="InterPro" id="IPR018201">
    <property type="entry name" value="Ketoacyl_synth_AS"/>
</dbReference>
<dbReference type="CDD" id="cd17643">
    <property type="entry name" value="A_NRPS_Cytc1-like"/>
    <property type="match status" value="1"/>
</dbReference>
<feature type="domain" description="Ketosynthase family 3 (KS3)" evidence="8">
    <location>
        <begin position="624"/>
        <end position="1048"/>
    </location>
</feature>
<dbReference type="Gene3D" id="3.40.640.10">
    <property type="entry name" value="Type I PLP-dependent aspartate aminotransferase-like (Major domain)"/>
    <property type="match status" value="1"/>
</dbReference>
<feature type="domain" description="Carrier" evidence="7">
    <location>
        <begin position="533"/>
        <end position="608"/>
    </location>
</feature>
<dbReference type="InterPro" id="IPR001227">
    <property type="entry name" value="Ac_transferase_dom_sf"/>
</dbReference>
<sequence length="2259" mass="246408">MDTTLYLSSVASEVVSYPKHKTLVDLLVEQAHRTPHNVAVVFENEQLTYQELDAQSNQLAHYLRKLGVAEESLVPICLTRSINMIVGILGILKAGGAYVPIDPDYPADRIIYMLADLKATIAVTDVASRPMLERMVEGVNLVCLDRDQQGIRNEVTTFVATQLTPKSLAYIIYTSGSTGRPKGVMIDHENVVRLFVNDAPLFDFGEQDVWTMFHSFCFDFSVWEMYGALLFGGRLVVVPKNVAKDATLFATLLATEKVTVLNQTPSAFYVLQEQAVSKYQTLAVRYVIFGGEALNPSKLRSWKQAYPDCALINMYGITETTVHVTYLALTDEHLSQPSSLIGRPIPTLSTYILDAEQQPVTVGEVGELYVGGAGLARGYLNQPELTAKRFIPNPFSNHAGDRLYRSGDLARLLPGGDLEYMGRIDEQVKIRGFRIELGEIEQVMLLCPGIKHTVVVAKSYGDDDVRLVAYVVLDGTFDKKTITDFLATRLPDYMVPRLLVPIEHIPLTSNGKVDRKALPTPDASTSLTTSYAAPGNPTEEKLIQVWKDVLAVSRVGVNDNFFELGGNSLLAVRTVTLLKQLHTYDTPVTKLYQFPTIHALANYLDGGHQTKPRSTGRTTKKLESDDVAIIGMAGRFPGADSVEDLWDVLKTGRETIHFFTDAELDSSLSTDLTGDPAYVKARGILEKAAQFDAGFFGLSAKLAEVMDPQHRVFMEIAWEVLEQTGYLPNQYGERIGVWAGCGNNTYYLNNVLANKEVLNQIGSFQAMTVNEKDFIASRTAYQLNLGGPAVSVYSACSTSLLAVAQAVDSIRLGHCELALAGGASVTAPIYSGHLYEEGAMLSRDGHCRPFDAQATGTVFSDGAGVVLLKSREAAERDGDTIYAIIKGVGVNNDGGGKGSFTAPNAEGQAIAIRTALEDARIDPSTISYVEAHGTATPLGDPIEIEGLMMAFGDVDQRQFCALGSIKSNLGHLTAAAGVAGLIKTTLALRYKELPASLGFDTPNPVIPFADSPFYVNDTHREWTTTGPRRAGISSFGVGGTNVHVVVEEYAPLEPVSQPKTPAKQRHFQLFPWSAKSEQSLNNHALNLANYLREQPDLNVADVVATLQNRQLTHNYRRYVLARTQDELIATLTAPAIPHSVTSAAATPNEIVFLFPGQGAQYVNMGLELYENEPVYRQAVDTCAEGLLPHLEADIRDVLFPETVDQEAVERLKDTRYTQPALFTTNYALARLWQSWGVEPTVFCGHSIGEFVAAHLAGVFSLPDALSLIAARGQLISELPSGGMLSVRLGADQVTAMLPDTLSLAAVNSRQLCVVAGPNEAIATFAGELEKQNIPNRLLETSHAFHSSMLDPILDEFEKTVRGITLRRPQKPIVSTVTGTWLTDSDATNPGYWTTHMRATVRFADALETLFTLENPMLLETGPGNVTATLARQQATPRKVNVVASLDGTKNGQTDYESVMKALGQLWIKGVNPDWQAFRASHPQRIITLPTYAFDRKHCWVDPPKPTSSISIDLPPATVSSLPTQHVIAQPIMRKNNIQIAVKTLLHEITGVDAGDVVPTTSFLELGLDSLILTQFSYTLRKKFGLPISFRQLNNEFGTLETLVDYLDQGLPADAYQPETPVSSPVVSPPPAPNPVIATSVPLMPPVVRPVSEGLGTTDSIMTLFEQQLQIMAQQMAVLRGQEVGAMPAPTSSPVTAEALRSTSVPTATGSIKAPVKPTGAIQAFGAGARIERQASALNKTQEAFLQQLIQRYVRKTSASKTNTQENRQWLADPRAVTGFKPLTKELVYPLVVDKSKGSRLWDIDGNEYIDALNGFGSTLFGHQPEWLTRVLHEQIEQGYELGPQHKLAGEVARLICEFTSFDRAALCNTGSEAIMGTIRMARTVTGRSLIVTFAGSYHGIFDEVVSRGSHDRNATPAALGIMPEAVQNVLVLDYGTPESLDTIQTRASEIAAVLVEPIQSRRPEFQPVEFLRELRSITSAAGTALIFDEVITGFRMHPGGMQGFWGIQADLAAYGKVVGGGMPIGVMAGKSRFMDALDGGFWQYGDTSFPQADITFFAGTFARHPLALAASHASLRYMREQGPALQERLTAKAKRLADTLNTFLTQRQLPILIAQFGSLWKIKFTQDVPYGELVFTLMRERGIHIWDGFPCFMTEAHTDADIKRIAEAFQESIRALIDAQFLSSPAPVLPKAAPKPTNMVNSVDHPPVAGAKLGRDAQGNVAWFFKDPSRPGKYLQLVINKPESLVNSGSANGSSNGTH</sequence>
<dbReference type="Gene3D" id="2.30.38.10">
    <property type="entry name" value="Luciferase, Domain 3"/>
    <property type="match status" value="1"/>
</dbReference>
<evidence type="ECO:0000256" key="2">
    <source>
        <dbReference type="ARBA" id="ARBA00001957"/>
    </source>
</evidence>
<dbReference type="InterPro" id="IPR015422">
    <property type="entry name" value="PyrdxlP-dep_Trfase_small"/>
</dbReference>
<reference evidence="9" key="1">
    <citation type="submission" date="2020-09" db="EMBL/GenBank/DDBJ databases">
        <authorList>
            <person name="Kim M.K."/>
        </authorList>
    </citation>
    <scope>NUCLEOTIDE SEQUENCE</scope>
    <source>
        <strain evidence="9">BT702</strain>
    </source>
</reference>
<keyword evidence="5" id="KW-0808">Transferase</keyword>
<dbReference type="Gene3D" id="3.30.300.30">
    <property type="match status" value="1"/>
</dbReference>
<dbReference type="RefSeq" id="WP_190885017.1">
    <property type="nucleotide sequence ID" value="NZ_JACWZY010000001.1"/>
</dbReference>
<dbReference type="FunFam" id="3.30.300.30:FF:000010">
    <property type="entry name" value="Enterobactin synthetase component F"/>
    <property type="match status" value="1"/>
</dbReference>
<dbReference type="InterPro" id="IPR015424">
    <property type="entry name" value="PyrdxlP-dep_Trfase"/>
</dbReference>